<reference evidence="2 3" key="1">
    <citation type="journal article" date="2014" name="Mol. Plant">
        <title>Chromosome Scale Genome Assembly and Transcriptome Profiling of Nannochloropsis gaditana in Nitrogen Depletion.</title>
        <authorList>
            <person name="Corteggiani Carpinelli E."/>
            <person name="Telatin A."/>
            <person name="Vitulo N."/>
            <person name="Forcato C."/>
            <person name="D'Angelo M."/>
            <person name="Schiavon R."/>
            <person name="Vezzi A."/>
            <person name="Giacometti G.M."/>
            <person name="Morosinotto T."/>
            <person name="Valle G."/>
        </authorList>
    </citation>
    <scope>NUCLEOTIDE SEQUENCE [LARGE SCALE GENOMIC DNA]</scope>
    <source>
        <strain evidence="2 3">B-31</strain>
    </source>
</reference>
<keyword evidence="3" id="KW-1185">Reference proteome</keyword>
<proteinExistence type="predicted"/>
<sequence>MDVDTAYLQSDLEEKIYVKQPPGYEQYGPNGEELVCLLHKSLYGLKQSGRNWHKKIGGWFRGYGFHSSSADPCLYVKFESSGEILVIVLYVDDLIIAGNSRNMINDFKLAISKEFSMKDLKELDWILGMAIKRNREKRIMEVSHTAYVDMMLAKFRMADCKPVLTPMEGTLTKMNGKGIKPDSEYMTLVGSLLYAALATRPDDAFAVQSLGKHLQGSNEEHWIAAKRVLRYLKGTRYADADYAGDKDNRRSTSGYTFTLSHGNDVNTIDWKAKQQYVVALSSAESELISACSATQSAVYIRQLLMDLGFKQGEPTVIMEDNQACIAMSNNQIIQKRTKHIDVRYHFVREEVESKEVELVYIPTQHQLADILTKPLLSIRLAMIRDRMMDIKSYLSFVSYKIRYCGSYLMIRSTSGAVFQCCTYILYGSNSLYCDVLIAIVSCHGLRPPNHLYVILLYDNRTGVDQCLWLSLICLWLSWYTILG</sequence>
<evidence type="ECO:0000313" key="3">
    <source>
        <dbReference type="Proteomes" id="UP000019335"/>
    </source>
</evidence>
<dbReference type="Proteomes" id="UP000019335">
    <property type="component" value="Unassembled WGS sequence"/>
</dbReference>
<dbReference type="OrthoDB" id="123721at2759"/>
<protein>
    <submittedName>
        <fullName evidence="2">Gag-pol polyprotein</fullName>
    </submittedName>
</protein>
<evidence type="ECO:0000313" key="2">
    <source>
        <dbReference type="EMBL" id="EWM20777.1"/>
    </source>
</evidence>
<dbReference type="PANTHER" id="PTHR11439">
    <property type="entry name" value="GAG-POL-RELATED RETROTRANSPOSON"/>
    <property type="match status" value="1"/>
</dbReference>
<dbReference type="SUPFAM" id="SSF56672">
    <property type="entry name" value="DNA/RNA polymerases"/>
    <property type="match status" value="1"/>
</dbReference>
<organism evidence="2 3">
    <name type="scientific">Nannochloropsis gaditana</name>
    <dbReference type="NCBI Taxonomy" id="72520"/>
    <lineage>
        <taxon>Eukaryota</taxon>
        <taxon>Sar</taxon>
        <taxon>Stramenopiles</taxon>
        <taxon>Ochrophyta</taxon>
        <taxon>Eustigmatophyceae</taxon>
        <taxon>Eustigmatales</taxon>
        <taxon>Monodopsidaceae</taxon>
        <taxon>Nannochloropsis</taxon>
    </lineage>
</organism>
<dbReference type="InterPro" id="IPR013103">
    <property type="entry name" value="RVT_2"/>
</dbReference>
<dbReference type="InterPro" id="IPR043502">
    <property type="entry name" value="DNA/RNA_pol_sf"/>
</dbReference>
<name>W7T201_9STRA</name>
<dbReference type="CDD" id="cd09272">
    <property type="entry name" value="RNase_HI_RT_Ty1"/>
    <property type="match status" value="1"/>
</dbReference>
<comment type="caution">
    <text evidence="2">The sequence shown here is derived from an EMBL/GenBank/DDBJ whole genome shotgun (WGS) entry which is preliminary data.</text>
</comment>
<dbReference type="Pfam" id="PF07727">
    <property type="entry name" value="RVT_2"/>
    <property type="match status" value="1"/>
</dbReference>
<dbReference type="PANTHER" id="PTHR11439:SF483">
    <property type="entry name" value="PEPTIDE SYNTHASE GLIP-LIKE, PUTATIVE (AFU_ORTHOLOGUE AFUA_3G12920)-RELATED"/>
    <property type="match status" value="1"/>
</dbReference>
<feature type="domain" description="Reverse transcriptase Ty1/copia-type" evidence="1">
    <location>
        <begin position="1"/>
        <end position="168"/>
    </location>
</feature>
<dbReference type="AlphaFoldDB" id="W7T201"/>
<accession>W7T201</accession>
<gene>
    <name evidence="2" type="ORF">Naga_100549g4</name>
</gene>
<dbReference type="EMBL" id="AZIL01002816">
    <property type="protein sequence ID" value="EWM20777.1"/>
    <property type="molecule type" value="Genomic_DNA"/>
</dbReference>
<evidence type="ECO:0000259" key="1">
    <source>
        <dbReference type="Pfam" id="PF07727"/>
    </source>
</evidence>